<dbReference type="InterPro" id="IPR051202">
    <property type="entry name" value="Peptidase_C40"/>
</dbReference>
<evidence type="ECO:0008006" key="10">
    <source>
        <dbReference type="Google" id="ProtNLM"/>
    </source>
</evidence>
<evidence type="ECO:0000313" key="9">
    <source>
        <dbReference type="Proteomes" id="UP000637643"/>
    </source>
</evidence>
<evidence type="ECO:0000256" key="5">
    <source>
        <dbReference type="SAM" id="SignalP"/>
    </source>
</evidence>
<feature type="chain" id="PRO_5039676917" description="Copper amine oxidase" evidence="5">
    <location>
        <begin position="28"/>
        <end position="350"/>
    </location>
</feature>
<dbReference type="SUPFAM" id="SSF54001">
    <property type="entry name" value="Cysteine proteinases"/>
    <property type="match status" value="1"/>
</dbReference>
<dbReference type="PROSITE" id="PS51935">
    <property type="entry name" value="NLPC_P60"/>
    <property type="match status" value="1"/>
</dbReference>
<reference evidence="8" key="1">
    <citation type="journal article" date="2014" name="Int. J. Syst. Evol. Microbiol.">
        <title>Complete genome sequence of Corynebacterium casei LMG S-19264T (=DSM 44701T), isolated from a smear-ripened cheese.</title>
        <authorList>
            <consortium name="US DOE Joint Genome Institute (JGI-PGF)"/>
            <person name="Walter F."/>
            <person name="Albersmeier A."/>
            <person name="Kalinowski J."/>
            <person name="Ruckert C."/>
        </authorList>
    </citation>
    <scope>NUCLEOTIDE SEQUENCE</scope>
    <source>
        <strain evidence="8">CGMCC 1.16134</strain>
    </source>
</reference>
<comment type="similarity">
    <text evidence="1">Belongs to the peptidase C40 family.</text>
</comment>
<organism evidence="8 9">
    <name type="scientific">Paenibacillus albidus</name>
    <dbReference type="NCBI Taxonomy" id="2041023"/>
    <lineage>
        <taxon>Bacteria</taxon>
        <taxon>Bacillati</taxon>
        <taxon>Bacillota</taxon>
        <taxon>Bacilli</taxon>
        <taxon>Bacillales</taxon>
        <taxon>Paenibacillaceae</taxon>
        <taxon>Paenibacillus</taxon>
    </lineage>
</organism>
<dbReference type="Pfam" id="PF07833">
    <property type="entry name" value="Cu_amine_oxidN1"/>
    <property type="match status" value="1"/>
</dbReference>
<dbReference type="InterPro" id="IPR012854">
    <property type="entry name" value="Cu_amine_oxidase-like_N"/>
</dbReference>
<dbReference type="Gene3D" id="2.30.30.40">
    <property type="entry name" value="SH3 Domains"/>
    <property type="match status" value="1"/>
</dbReference>
<dbReference type="Gene3D" id="3.90.1720.10">
    <property type="entry name" value="endopeptidase domain like (from Nostoc punctiforme)"/>
    <property type="match status" value="1"/>
</dbReference>
<dbReference type="InterPro" id="IPR036582">
    <property type="entry name" value="Mao_N_sf"/>
</dbReference>
<evidence type="ECO:0000313" key="8">
    <source>
        <dbReference type="EMBL" id="GGF89569.1"/>
    </source>
</evidence>
<protein>
    <recommendedName>
        <fullName evidence="10">Copper amine oxidase</fullName>
    </recommendedName>
</protein>
<feature type="domain" description="SH3b" evidence="6">
    <location>
        <begin position="154"/>
        <end position="219"/>
    </location>
</feature>
<feature type="signal peptide" evidence="5">
    <location>
        <begin position="1"/>
        <end position="27"/>
    </location>
</feature>
<dbReference type="SMART" id="SM00287">
    <property type="entry name" value="SH3b"/>
    <property type="match status" value="1"/>
</dbReference>
<evidence type="ECO:0000256" key="4">
    <source>
        <dbReference type="ARBA" id="ARBA00022807"/>
    </source>
</evidence>
<dbReference type="Pfam" id="PF00877">
    <property type="entry name" value="NLPC_P60"/>
    <property type="match status" value="1"/>
</dbReference>
<evidence type="ECO:0000256" key="2">
    <source>
        <dbReference type="ARBA" id="ARBA00022670"/>
    </source>
</evidence>
<accession>A0A917CLG4</accession>
<dbReference type="AlphaFoldDB" id="A0A917CLG4"/>
<dbReference type="GO" id="GO:0006508">
    <property type="term" value="P:proteolysis"/>
    <property type="evidence" value="ECO:0007669"/>
    <property type="project" value="UniProtKB-KW"/>
</dbReference>
<sequence length="350" mass="38093">MRMNTKALLLLLFAAAGGTLPAPQTQAAATTPASASAVEAIYLDGQPFRTEIQPQLMDGTVMVPMRGLFEELGAEISWNNHTKTVSAAKGKRVFTYRIGERTADINGTSISVNVPGQITGGYTLMPLRIISETFGGTVKWEAATRTVRISSPIQGEATIRYGVNLRSNPEAADSSRVLRMLPAGEKVQVIHEADAGWLEVRTSSGETGYISAKPKYSDYTSDTLAKRQGEALLTYGEKFLGTPYEFGAAVDQTGTFDCSSFVLHVFKEVLSVELPRVSYNQAKEGTPVGLNDLRPGDLLFFSARGLDIGHVAIYAGDNRILHTYSKELGVHYETLDAKWKGRFTAARRVF</sequence>
<comment type="caution">
    <text evidence="8">The sequence shown here is derived from an EMBL/GenBank/DDBJ whole genome shotgun (WGS) entry which is preliminary data.</text>
</comment>
<name>A0A917CLG4_9BACL</name>
<keyword evidence="9" id="KW-1185">Reference proteome</keyword>
<keyword evidence="5" id="KW-0732">Signal</keyword>
<keyword evidence="4" id="KW-0788">Thiol protease</keyword>
<dbReference type="CDD" id="cd00174">
    <property type="entry name" value="SH3"/>
    <property type="match status" value="1"/>
</dbReference>
<dbReference type="PROSITE" id="PS51781">
    <property type="entry name" value="SH3B"/>
    <property type="match status" value="1"/>
</dbReference>
<dbReference type="Proteomes" id="UP000637643">
    <property type="component" value="Unassembled WGS sequence"/>
</dbReference>
<dbReference type="GO" id="GO:0008234">
    <property type="term" value="F:cysteine-type peptidase activity"/>
    <property type="evidence" value="ECO:0007669"/>
    <property type="project" value="UniProtKB-KW"/>
</dbReference>
<dbReference type="InterPro" id="IPR038765">
    <property type="entry name" value="Papain-like_cys_pep_sf"/>
</dbReference>
<proteinExistence type="inferred from homology"/>
<gene>
    <name evidence="8" type="ORF">GCM10010912_38380</name>
</gene>
<keyword evidence="2" id="KW-0645">Protease</keyword>
<dbReference type="Pfam" id="PF08239">
    <property type="entry name" value="SH3_3"/>
    <property type="match status" value="1"/>
</dbReference>
<dbReference type="EMBL" id="BMKR01000016">
    <property type="protein sequence ID" value="GGF89569.1"/>
    <property type="molecule type" value="Genomic_DNA"/>
</dbReference>
<dbReference type="Gene3D" id="3.30.457.10">
    <property type="entry name" value="Copper amine oxidase-like, N-terminal domain"/>
    <property type="match status" value="1"/>
</dbReference>
<dbReference type="PANTHER" id="PTHR47053:SF1">
    <property type="entry name" value="MUREIN DD-ENDOPEPTIDASE MEPH-RELATED"/>
    <property type="match status" value="1"/>
</dbReference>
<dbReference type="InterPro" id="IPR000064">
    <property type="entry name" value="NLP_P60_dom"/>
</dbReference>
<evidence type="ECO:0000256" key="1">
    <source>
        <dbReference type="ARBA" id="ARBA00007074"/>
    </source>
</evidence>
<dbReference type="RefSeq" id="WP_189027711.1">
    <property type="nucleotide sequence ID" value="NZ_BMKR01000016.1"/>
</dbReference>
<keyword evidence="3" id="KW-0378">Hydrolase</keyword>
<dbReference type="PANTHER" id="PTHR47053">
    <property type="entry name" value="MUREIN DD-ENDOPEPTIDASE MEPH-RELATED"/>
    <property type="match status" value="1"/>
</dbReference>
<evidence type="ECO:0000259" key="7">
    <source>
        <dbReference type="PROSITE" id="PS51935"/>
    </source>
</evidence>
<dbReference type="SUPFAM" id="SSF55383">
    <property type="entry name" value="Copper amine oxidase, domain N"/>
    <property type="match status" value="1"/>
</dbReference>
<evidence type="ECO:0000256" key="3">
    <source>
        <dbReference type="ARBA" id="ARBA00022801"/>
    </source>
</evidence>
<evidence type="ECO:0000259" key="6">
    <source>
        <dbReference type="PROSITE" id="PS51781"/>
    </source>
</evidence>
<feature type="domain" description="NlpC/P60" evidence="7">
    <location>
        <begin position="226"/>
        <end position="350"/>
    </location>
</feature>
<dbReference type="InterPro" id="IPR003646">
    <property type="entry name" value="SH3-like_bac-type"/>
</dbReference>
<reference evidence="8" key="2">
    <citation type="submission" date="2020-09" db="EMBL/GenBank/DDBJ databases">
        <authorList>
            <person name="Sun Q."/>
            <person name="Zhou Y."/>
        </authorList>
    </citation>
    <scope>NUCLEOTIDE SEQUENCE</scope>
    <source>
        <strain evidence="8">CGMCC 1.16134</strain>
    </source>
</reference>